<gene>
    <name evidence="1" type="ORF">A3B10_03190</name>
</gene>
<dbReference type="Pfam" id="PF18933">
    <property type="entry name" value="PsbP_2"/>
    <property type="match status" value="1"/>
</dbReference>
<dbReference type="EMBL" id="MFFB01000007">
    <property type="protein sequence ID" value="OGE94771.1"/>
    <property type="molecule type" value="Genomic_DNA"/>
</dbReference>
<sequence>MRYKVVAWIFVIMAILAIASSIYNWRVSRQVVDTTPIIHRDPTTGWQTYTNKQYGFSLKYPLDWTFEFQEDFLNLHKIGATESNTSGLFILMKNQPVSDLVTELLARVEFEAGSPVRSKILSNRNFQLVGTDATEIDYQYHTEGGGPFQTRYIFVKNDVTSFIIGYSPQDIFSEKILPTFKFLNN</sequence>
<reference evidence="1 2" key="1">
    <citation type="journal article" date="2016" name="Nat. Commun.">
        <title>Thousands of microbial genomes shed light on interconnected biogeochemical processes in an aquifer system.</title>
        <authorList>
            <person name="Anantharaman K."/>
            <person name="Brown C.T."/>
            <person name="Hug L.A."/>
            <person name="Sharon I."/>
            <person name="Castelle C.J."/>
            <person name="Probst A.J."/>
            <person name="Thomas B.C."/>
            <person name="Singh A."/>
            <person name="Wilkins M.J."/>
            <person name="Karaoz U."/>
            <person name="Brodie E.L."/>
            <person name="Williams K.H."/>
            <person name="Hubbard S.S."/>
            <person name="Banfield J.F."/>
        </authorList>
    </citation>
    <scope>NUCLEOTIDE SEQUENCE [LARGE SCALE GENOMIC DNA]</scope>
</reference>
<dbReference type="STRING" id="1817841.A3B10_03190"/>
<evidence type="ECO:0008006" key="3">
    <source>
        <dbReference type="Google" id="ProtNLM"/>
    </source>
</evidence>
<evidence type="ECO:0000313" key="1">
    <source>
        <dbReference type="EMBL" id="OGE94771.1"/>
    </source>
</evidence>
<name>A0A1F5PXV1_9BACT</name>
<organism evidence="1 2">
    <name type="scientific">Candidatus Doudnabacteria bacterium RIFCSPLOWO2_01_FULL_44_21</name>
    <dbReference type="NCBI Taxonomy" id="1817841"/>
    <lineage>
        <taxon>Bacteria</taxon>
        <taxon>Candidatus Doudnaibacteriota</taxon>
    </lineage>
</organism>
<proteinExistence type="predicted"/>
<dbReference type="Proteomes" id="UP000177281">
    <property type="component" value="Unassembled WGS sequence"/>
</dbReference>
<evidence type="ECO:0000313" key="2">
    <source>
        <dbReference type="Proteomes" id="UP000177281"/>
    </source>
</evidence>
<dbReference type="AlphaFoldDB" id="A0A1F5PXV1"/>
<comment type="caution">
    <text evidence="1">The sequence shown here is derived from an EMBL/GenBank/DDBJ whole genome shotgun (WGS) entry which is preliminary data.</text>
</comment>
<accession>A0A1F5PXV1</accession>
<protein>
    <recommendedName>
        <fullName evidence="3">PsbP C-terminal domain-containing protein</fullName>
    </recommendedName>
</protein>